<dbReference type="PANTHER" id="PTHR46889:SF4">
    <property type="entry name" value="TRANSPOSASE INSO FOR INSERTION SEQUENCE ELEMENT IS911B-RELATED"/>
    <property type="match status" value="1"/>
</dbReference>
<dbReference type="AlphaFoldDB" id="M9LKM7"/>
<dbReference type="SUPFAM" id="SSF53098">
    <property type="entry name" value="Ribonuclease H-like"/>
    <property type="match status" value="1"/>
</dbReference>
<gene>
    <name evidence="2" type="ORF">PPOP_3290</name>
</gene>
<evidence type="ECO:0000313" key="2">
    <source>
        <dbReference type="EMBL" id="GAC43890.1"/>
    </source>
</evidence>
<evidence type="ECO:0000259" key="1">
    <source>
        <dbReference type="Pfam" id="PF00665"/>
    </source>
</evidence>
<dbReference type="InterPro" id="IPR050900">
    <property type="entry name" value="Transposase_IS3/IS150/IS904"/>
</dbReference>
<dbReference type="InterPro" id="IPR036397">
    <property type="entry name" value="RNaseH_sf"/>
</dbReference>
<dbReference type="GO" id="GO:0015074">
    <property type="term" value="P:DNA integration"/>
    <property type="evidence" value="ECO:0007669"/>
    <property type="project" value="InterPro"/>
</dbReference>
<organism evidence="2 3">
    <name type="scientific">Paenibacillus popilliae ATCC 14706</name>
    <dbReference type="NCBI Taxonomy" id="1212764"/>
    <lineage>
        <taxon>Bacteria</taxon>
        <taxon>Bacillati</taxon>
        <taxon>Bacillota</taxon>
        <taxon>Bacilli</taxon>
        <taxon>Bacillales</taxon>
        <taxon>Paenibacillaceae</taxon>
        <taxon>Paenibacillus</taxon>
    </lineage>
</organism>
<reference evidence="2 3" key="1">
    <citation type="submission" date="2012-10" db="EMBL/GenBank/DDBJ databases">
        <title>Draft Genome Sequence of Paenibacillus popilliae ATCC 14706T.</title>
        <authorList>
            <person name="Iiyama K."/>
            <person name="Mori K."/>
            <person name="Mon H."/>
            <person name="Chieda Y."/>
            <person name="Lee J.M."/>
            <person name="Kusakabe T."/>
            <person name="Tashiro K."/>
            <person name="Asano S."/>
            <person name="Yasunaga-Aoki C."/>
            <person name="Shimizu S."/>
        </authorList>
    </citation>
    <scope>NUCLEOTIDE SEQUENCE [LARGE SCALE GENOMIC DNA]</scope>
    <source>
        <strain evidence="2 3">ATCC 14706</strain>
    </source>
</reference>
<dbReference type="Proteomes" id="UP000029453">
    <property type="component" value="Unassembled WGS sequence"/>
</dbReference>
<accession>M9LKM7</accession>
<feature type="domain" description="Integrase catalytic" evidence="1">
    <location>
        <begin position="28"/>
        <end position="105"/>
    </location>
</feature>
<evidence type="ECO:0000313" key="3">
    <source>
        <dbReference type="Proteomes" id="UP000029453"/>
    </source>
</evidence>
<dbReference type="PANTHER" id="PTHR46889">
    <property type="entry name" value="TRANSPOSASE INSF FOR INSERTION SEQUENCE IS3B-RELATED"/>
    <property type="match status" value="1"/>
</dbReference>
<dbReference type="GO" id="GO:0003676">
    <property type="term" value="F:nucleic acid binding"/>
    <property type="evidence" value="ECO:0007669"/>
    <property type="project" value="InterPro"/>
</dbReference>
<dbReference type="EMBL" id="BALG01000274">
    <property type="protein sequence ID" value="GAC43890.1"/>
    <property type="molecule type" value="Genomic_DNA"/>
</dbReference>
<dbReference type="Pfam" id="PF00665">
    <property type="entry name" value="rve"/>
    <property type="match status" value="1"/>
</dbReference>
<feature type="non-terminal residue" evidence="2">
    <location>
        <position position="1"/>
    </location>
</feature>
<sequence>AQYKPHKATCNEEATANTLNREFDQTEAKRFVVSDLTCVKVQNRWHYICVLVDLFNREIIGHSVGSHKDAALISRAFATVKGDLHQIRWFHTDRGSEFKNRRIVKPSATVPLQRIRERTSSPNIFVVVD</sequence>
<dbReference type="Gene3D" id="3.30.420.10">
    <property type="entry name" value="Ribonuclease H-like superfamily/Ribonuclease H"/>
    <property type="match status" value="1"/>
</dbReference>
<dbReference type="InterPro" id="IPR012337">
    <property type="entry name" value="RNaseH-like_sf"/>
</dbReference>
<protein>
    <submittedName>
        <fullName evidence="2">Transposase and inactivated derivative</fullName>
    </submittedName>
</protein>
<keyword evidence="3" id="KW-1185">Reference proteome</keyword>
<comment type="caution">
    <text evidence="2">The sequence shown here is derived from an EMBL/GenBank/DDBJ whole genome shotgun (WGS) entry which is preliminary data.</text>
</comment>
<proteinExistence type="predicted"/>
<dbReference type="InterPro" id="IPR001584">
    <property type="entry name" value="Integrase_cat-core"/>
</dbReference>
<name>M9LKM7_PAEPP</name>